<dbReference type="RefSeq" id="WP_094637748.1">
    <property type="nucleotide sequence ID" value="NZ_CP062938.1"/>
</dbReference>
<organism evidence="3 5">
    <name type="scientific">Bifidobacterium eulemuris</name>
    <dbReference type="NCBI Taxonomy" id="1765219"/>
    <lineage>
        <taxon>Bacteria</taxon>
        <taxon>Bacillati</taxon>
        <taxon>Actinomycetota</taxon>
        <taxon>Actinomycetes</taxon>
        <taxon>Bifidobacteriales</taxon>
        <taxon>Bifidobacteriaceae</taxon>
        <taxon>Bifidobacterium</taxon>
    </lineage>
</organism>
<dbReference type="Gene3D" id="2.30.30.100">
    <property type="match status" value="1"/>
</dbReference>
<dbReference type="InterPro" id="IPR004408">
    <property type="entry name" value="Biotin_CoA_COase_ligase"/>
</dbReference>
<dbReference type="SUPFAM" id="SSF55681">
    <property type="entry name" value="Class II aaRS and biotin synthetases"/>
    <property type="match status" value="1"/>
</dbReference>
<protein>
    <submittedName>
        <fullName evidence="3">Biotin--[acetyl-CoA-carboxylase] ligase</fullName>
    </submittedName>
</protein>
<dbReference type="EMBL" id="CP062938">
    <property type="protein sequence ID" value="QOL32558.1"/>
    <property type="molecule type" value="Genomic_DNA"/>
</dbReference>
<keyword evidence="1 3" id="KW-0436">Ligase</keyword>
<dbReference type="GO" id="GO:0004077">
    <property type="term" value="F:biotin--[biotin carboxyl-carrier protein] ligase activity"/>
    <property type="evidence" value="ECO:0007669"/>
    <property type="project" value="InterPro"/>
</dbReference>
<feature type="domain" description="BPL/LPL catalytic" evidence="2">
    <location>
        <begin position="57"/>
        <end position="158"/>
    </location>
</feature>
<proteinExistence type="predicted"/>
<evidence type="ECO:0000313" key="6">
    <source>
        <dbReference type="Proteomes" id="UP000593943"/>
    </source>
</evidence>
<dbReference type="Pfam" id="PF03099">
    <property type="entry name" value="BPL_LplA_LipB"/>
    <property type="match status" value="1"/>
</dbReference>
<dbReference type="PANTHER" id="PTHR12835:SF5">
    <property type="entry name" value="BIOTIN--PROTEIN LIGASE"/>
    <property type="match status" value="1"/>
</dbReference>
<dbReference type="InterPro" id="IPR004143">
    <property type="entry name" value="BPL_LPL_catalytic"/>
</dbReference>
<name>A0A261FXZ2_9BIFI</name>
<evidence type="ECO:0000313" key="4">
    <source>
        <dbReference type="EMBL" id="QOL32558.1"/>
    </source>
</evidence>
<evidence type="ECO:0000313" key="5">
    <source>
        <dbReference type="Proteomes" id="UP000216057"/>
    </source>
</evidence>
<dbReference type="InterPro" id="IPR045864">
    <property type="entry name" value="aa-tRNA-synth_II/BPL/LPL"/>
</dbReference>
<evidence type="ECO:0000256" key="1">
    <source>
        <dbReference type="ARBA" id="ARBA00022598"/>
    </source>
</evidence>
<accession>A0A261FXZ2</accession>
<dbReference type="KEGG" id="beu:BE0216_08990"/>
<dbReference type="Proteomes" id="UP000216057">
    <property type="component" value="Unassembled WGS sequence"/>
</dbReference>
<sequence>MMTMLKAMTPRMPRTEHVADHMVAMAQTESTNSLARNLVDADALGLTDGGHGGVPVTVVAADMQTAGRGRLDHTWVSRPGESFTVSFATVVPRSLATDESVNGWLQMIAGLAVLDGLDKAISQCGARPNQPDCSRTLKWPNDIFVHGLKLGGILAELVPLPMSQAVDDERATDGERVAIIFGIGLNLNLSASNLPTPQSTSLQLHVAGLPDGAVMRDMIAAGIVSSLKRRVTMFVEDPRGQSAALRDEAAAKSWTLGRRVEAHFVDGGTLEGEAIALNADASLTVRTDDGAEHVVRTADVGVLPR</sequence>
<dbReference type="Gene3D" id="3.30.930.10">
    <property type="entry name" value="Bira Bifunctional Protein, Domain 2"/>
    <property type="match status" value="1"/>
</dbReference>
<dbReference type="EMBL" id="MWWZ01000018">
    <property type="protein sequence ID" value="OZG64050.1"/>
    <property type="molecule type" value="Genomic_DNA"/>
</dbReference>
<reference evidence="4 6" key="2">
    <citation type="submission" date="2020-10" db="EMBL/GenBank/DDBJ databases">
        <title>Genome sequencing of Bifidobacterium eulemuris_DSMZ_100216.</title>
        <authorList>
            <person name="Kim J."/>
        </authorList>
    </citation>
    <scope>NUCLEOTIDE SEQUENCE [LARGE SCALE GENOMIC DNA]</scope>
    <source>
        <strain evidence="4 6">DSM 100216</strain>
    </source>
</reference>
<reference evidence="3 5" key="1">
    <citation type="journal article" date="2017" name="BMC Genomics">
        <title>Comparative genomic and phylogenomic analyses of the Bifidobacteriaceae family.</title>
        <authorList>
            <person name="Lugli G.A."/>
            <person name="Milani C."/>
            <person name="Turroni F."/>
            <person name="Duranti S."/>
            <person name="Mancabelli L."/>
            <person name="Mangifesta M."/>
            <person name="Ferrario C."/>
            <person name="Modesto M."/>
            <person name="Mattarelli P."/>
            <person name="Jiri K."/>
            <person name="van Sinderen D."/>
            <person name="Ventura M."/>
        </authorList>
    </citation>
    <scope>NUCLEOTIDE SEQUENCE [LARGE SCALE GENOMIC DNA]</scope>
    <source>
        <strain evidence="3 5">DSM 100216</strain>
    </source>
</reference>
<evidence type="ECO:0000313" key="3">
    <source>
        <dbReference type="EMBL" id="OZG64050.1"/>
    </source>
</evidence>
<dbReference type="GO" id="GO:0005737">
    <property type="term" value="C:cytoplasm"/>
    <property type="evidence" value="ECO:0007669"/>
    <property type="project" value="TreeGrafter"/>
</dbReference>
<dbReference type="Proteomes" id="UP000593943">
    <property type="component" value="Chromosome"/>
</dbReference>
<dbReference type="CDD" id="cd16442">
    <property type="entry name" value="BPL"/>
    <property type="match status" value="1"/>
</dbReference>
<gene>
    <name evidence="4" type="ORF">BE0216_08990</name>
    <name evidence="3" type="ORF">BEUL_2252</name>
</gene>
<dbReference type="OrthoDB" id="9807064at2"/>
<keyword evidence="6" id="KW-1185">Reference proteome</keyword>
<dbReference type="PANTHER" id="PTHR12835">
    <property type="entry name" value="BIOTIN PROTEIN LIGASE"/>
    <property type="match status" value="1"/>
</dbReference>
<dbReference type="AlphaFoldDB" id="A0A261FXZ2"/>
<evidence type="ECO:0000259" key="2">
    <source>
        <dbReference type="Pfam" id="PF03099"/>
    </source>
</evidence>